<gene>
    <name evidence="1" type="ORF">SAMN05660282_02137</name>
</gene>
<organism evidence="1 2">
    <name type="scientific">Corynebacterium spheniscorum</name>
    <dbReference type="NCBI Taxonomy" id="185761"/>
    <lineage>
        <taxon>Bacteria</taxon>
        <taxon>Bacillati</taxon>
        <taxon>Actinomycetota</taxon>
        <taxon>Actinomycetes</taxon>
        <taxon>Mycobacteriales</taxon>
        <taxon>Corynebacteriaceae</taxon>
        <taxon>Corynebacterium</taxon>
    </lineage>
</organism>
<dbReference type="STRING" id="185761.SAMN05660282_02137"/>
<keyword evidence="2" id="KW-1185">Reference proteome</keyword>
<protein>
    <submittedName>
        <fullName evidence="1">Uncharacterized protein</fullName>
    </submittedName>
</protein>
<reference evidence="1 2" key="1">
    <citation type="submission" date="2016-10" db="EMBL/GenBank/DDBJ databases">
        <authorList>
            <person name="de Groot N.N."/>
        </authorList>
    </citation>
    <scope>NUCLEOTIDE SEQUENCE [LARGE SCALE GENOMIC DNA]</scope>
    <source>
        <strain>J11</strain>
        <strain evidence="2">PG 39</strain>
    </source>
</reference>
<dbReference type="AlphaFoldDB" id="A0A1I2V606"/>
<sequence>MQLGKILEDCWEQWVERIARLSKLYRVSQLTPKWVYGRLTICSTVIEIRGEVIILTPVAMF</sequence>
<dbReference type="Proteomes" id="UP000199065">
    <property type="component" value="Unassembled WGS sequence"/>
</dbReference>
<accession>A0A1I2V606</accession>
<evidence type="ECO:0000313" key="1">
    <source>
        <dbReference type="EMBL" id="SFG84493.1"/>
    </source>
</evidence>
<dbReference type="EMBL" id="FOPJ01000018">
    <property type="protein sequence ID" value="SFG84493.1"/>
    <property type="molecule type" value="Genomic_DNA"/>
</dbReference>
<name>A0A1I2V606_9CORY</name>
<proteinExistence type="predicted"/>
<evidence type="ECO:0000313" key="2">
    <source>
        <dbReference type="Proteomes" id="UP000199065"/>
    </source>
</evidence>